<dbReference type="AlphaFoldDB" id="A0A6C0GU49"/>
<feature type="transmembrane region" description="Helical" evidence="1">
    <location>
        <begin position="291"/>
        <end position="314"/>
    </location>
</feature>
<dbReference type="InterPro" id="IPR052724">
    <property type="entry name" value="GT117_domain-containing"/>
</dbReference>
<organism evidence="2 3">
    <name type="scientific">Rhodocytophaga rosea</name>
    <dbReference type="NCBI Taxonomy" id="2704465"/>
    <lineage>
        <taxon>Bacteria</taxon>
        <taxon>Pseudomonadati</taxon>
        <taxon>Bacteroidota</taxon>
        <taxon>Cytophagia</taxon>
        <taxon>Cytophagales</taxon>
        <taxon>Rhodocytophagaceae</taxon>
        <taxon>Rhodocytophaga</taxon>
    </lineage>
</organism>
<gene>
    <name evidence="2" type="ORF">GXP67_32685</name>
</gene>
<keyword evidence="1" id="KW-1133">Transmembrane helix</keyword>
<feature type="transmembrane region" description="Helical" evidence="1">
    <location>
        <begin position="530"/>
        <end position="554"/>
    </location>
</feature>
<feature type="transmembrane region" description="Helical" evidence="1">
    <location>
        <begin position="258"/>
        <end position="279"/>
    </location>
</feature>
<feature type="transmembrane region" description="Helical" evidence="1">
    <location>
        <begin position="500"/>
        <end position="518"/>
    </location>
</feature>
<keyword evidence="1" id="KW-0812">Transmembrane</keyword>
<feature type="transmembrane region" description="Helical" evidence="1">
    <location>
        <begin position="566"/>
        <end position="584"/>
    </location>
</feature>
<dbReference type="Proteomes" id="UP000480178">
    <property type="component" value="Chromosome"/>
</dbReference>
<accession>A0A6C0GU49</accession>
<feature type="transmembrane region" description="Helical" evidence="1">
    <location>
        <begin position="77"/>
        <end position="98"/>
    </location>
</feature>
<keyword evidence="3" id="KW-1185">Reference proteome</keyword>
<dbReference type="RefSeq" id="WP_162447016.1">
    <property type="nucleotide sequence ID" value="NZ_CP048222.1"/>
</dbReference>
<sequence length="983" mass="111631">MNNYRKINNLTGWSVFASALAVYVNTVEPTASLWDCGEFIASSYKLLIQHPPGAPFFLLVGRMFSFLAVGDTAQVAFWINILSALCSAFTILFLFWTITLLGQKVMKTSDVPAMPQTVGLMVAGAIGALAYAFTDTFWFSAVESEVYAMSTLFTAFVVWAILKWEHIVEESAANRWLILIAYIIGLSIGTHLLNLVTIPALALAYYFKKYKPTFKGGFLSLFVGLCIIGVLMVGLRTGLPSVAGKFDVFFVNTLGLPFNSGLIVFASLLIGALVYGIYYSIRKNKVSLNTALLGVAFILIGYSSYSIIMIRVQYNPPVNLNNPNDITGFMSYLNMEQYGSGRPLFYGQYFTADIIDQQKGAVKYKKGKDKYEVYDYEFKNTYDPKQSTIFPRMYSRDRNHAQLYRQMLGIREGEKPSMGDNLRFLFSYQLGHMYGRYFMWNFAGKDSDQEGAGWMASLSSDSKLPSEISNNKAHNQFYMLPLILGVLGLIYQFARHKQSFLFVTLLFFLTGIALVLYLNSPPTEPRERDYIYVGSFYAFAIWMGLGVLAICDYISKLVKQEMLRPVIAGALCATIPVILASQNWDDHDRSGRYFAVDSAKNLLNSCAPNAILFTNGDNDTYPLWYAQEVEGVRRDVRVCVTQFMGTDWYIDQLKRKTYDSEPLPISLKPENYVASANNQIFYYENPNIKKGINLQEYLKLIRDDHPALKVPLQNGESINILPSNKLVLPVNRQAVLQKNFIPKELQGLLKDSMEFELNKDHLFKDDLVFLDILANNNWERPIYFSSLFTAAKYNLSSYTQIEGMVCRLLPVQVPGAEQGFVNADISYDNLMNKCEWRGLDDPKVYHDEVHRNYISNWGRLSYLQLATQFLNENNQAKAKEVLLHSLKTIPDESIPYDRICSLYVAPLMAVGEQKKALQIASTMARRADENLSYYLDNQITNRVALQENLVILNQLATVMKEEIPAEAPHYQALFDKHYTRFQQ</sequence>
<feature type="transmembrane region" description="Helical" evidence="1">
    <location>
        <begin position="118"/>
        <end position="139"/>
    </location>
</feature>
<dbReference type="InterPro" id="IPR021280">
    <property type="entry name" value="TMEM260-like"/>
</dbReference>
<name>A0A6C0GU49_9BACT</name>
<evidence type="ECO:0000256" key="1">
    <source>
        <dbReference type="SAM" id="Phobius"/>
    </source>
</evidence>
<protein>
    <submittedName>
        <fullName evidence="2">DUF2723 domain-containing protein</fullName>
    </submittedName>
</protein>
<keyword evidence="1" id="KW-0472">Membrane</keyword>
<feature type="transmembrane region" description="Helical" evidence="1">
    <location>
        <begin position="476"/>
        <end position="493"/>
    </location>
</feature>
<evidence type="ECO:0000313" key="2">
    <source>
        <dbReference type="EMBL" id="QHT71073.1"/>
    </source>
</evidence>
<dbReference type="PANTHER" id="PTHR16214">
    <property type="entry name" value="TRANSMEMBRANE PROTEIN 260"/>
    <property type="match status" value="1"/>
</dbReference>
<feature type="transmembrane region" description="Helical" evidence="1">
    <location>
        <begin position="50"/>
        <end position="70"/>
    </location>
</feature>
<evidence type="ECO:0000313" key="3">
    <source>
        <dbReference type="Proteomes" id="UP000480178"/>
    </source>
</evidence>
<dbReference type="EMBL" id="CP048222">
    <property type="protein sequence ID" value="QHT71073.1"/>
    <property type="molecule type" value="Genomic_DNA"/>
</dbReference>
<proteinExistence type="predicted"/>
<dbReference type="KEGG" id="rhoz:GXP67_32685"/>
<feature type="transmembrane region" description="Helical" evidence="1">
    <location>
        <begin position="218"/>
        <end position="238"/>
    </location>
</feature>
<dbReference type="PANTHER" id="PTHR16214:SF3">
    <property type="entry name" value="TRANSMEMBRANE PROTEIN 260"/>
    <property type="match status" value="1"/>
</dbReference>
<dbReference type="Pfam" id="PF11028">
    <property type="entry name" value="TMEM260-like"/>
    <property type="match status" value="1"/>
</dbReference>
<feature type="transmembrane region" description="Helical" evidence="1">
    <location>
        <begin position="176"/>
        <end position="206"/>
    </location>
</feature>
<reference evidence="2 3" key="1">
    <citation type="submission" date="2020-01" db="EMBL/GenBank/DDBJ databases">
        <authorList>
            <person name="Kim M.K."/>
        </authorList>
    </citation>
    <scope>NUCLEOTIDE SEQUENCE [LARGE SCALE GENOMIC DNA]</scope>
    <source>
        <strain evidence="2 3">172606-1</strain>
    </source>
</reference>
<feature type="transmembrane region" description="Helical" evidence="1">
    <location>
        <begin position="146"/>
        <end position="164"/>
    </location>
</feature>